<accession>A0A8S3FAS7</accession>
<dbReference type="EMBL" id="CAJOBI010328196">
    <property type="protein sequence ID" value="CAF5194811.1"/>
    <property type="molecule type" value="Genomic_DNA"/>
</dbReference>
<dbReference type="EMBL" id="CAJOBH010241829">
    <property type="protein sequence ID" value="CAF5112040.1"/>
    <property type="molecule type" value="Genomic_DNA"/>
</dbReference>
<feature type="compositionally biased region" description="Acidic residues" evidence="1">
    <location>
        <begin position="305"/>
        <end position="318"/>
    </location>
</feature>
<evidence type="ECO:0000313" key="3">
    <source>
        <dbReference type="EMBL" id="CAF5112040.1"/>
    </source>
</evidence>
<feature type="compositionally biased region" description="Polar residues" evidence="1">
    <location>
        <begin position="275"/>
        <end position="286"/>
    </location>
</feature>
<dbReference type="Pfam" id="PF02825">
    <property type="entry name" value="WWE"/>
    <property type="match status" value="1"/>
</dbReference>
<evidence type="ECO:0000313" key="5">
    <source>
        <dbReference type="EMBL" id="CAF5196359.1"/>
    </source>
</evidence>
<feature type="non-terminal residue" evidence="3">
    <location>
        <position position="318"/>
    </location>
</feature>
<gene>
    <name evidence="3" type="ORF">BYL167_LOCUS65834</name>
    <name evidence="5" type="ORF">GIL414_LOCUS75033</name>
    <name evidence="4" type="ORF">SMN809_LOCUS73586</name>
</gene>
<dbReference type="Gene3D" id="3.30.720.50">
    <property type="match status" value="1"/>
</dbReference>
<dbReference type="Proteomes" id="UP000676336">
    <property type="component" value="Unassembled WGS sequence"/>
</dbReference>
<feature type="domain" description="WWE" evidence="2">
    <location>
        <begin position="195"/>
        <end position="272"/>
    </location>
</feature>
<name>A0A8S3FAS7_9BILA</name>
<dbReference type="Proteomes" id="UP000681720">
    <property type="component" value="Unassembled WGS sequence"/>
</dbReference>
<dbReference type="InterPro" id="IPR037197">
    <property type="entry name" value="WWE_dom_sf"/>
</dbReference>
<dbReference type="SUPFAM" id="SSF117839">
    <property type="entry name" value="WWE domain"/>
    <property type="match status" value="1"/>
</dbReference>
<dbReference type="InterPro" id="IPR018123">
    <property type="entry name" value="WWE-dom_subgr"/>
</dbReference>
<dbReference type="AlphaFoldDB" id="A0A8S3FAS7"/>
<dbReference type="GO" id="GO:0008270">
    <property type="term" value="F:zinc ion binding"/>
    <property type="evidence" value="ECO:0007669"/>
    <property type="project" value="InterPro"/>
</dbReference>
<dbReference type="PROSITE" id="PS50918">
    <property type="entry name" value="WWE"/>
    <property type="match status" value="1"/>
</dbReference>
<reference evidence="3" key="1">
    <citation type="submission" date="2021-02" db="EMBL/GenBank/DDBJ databases">
        <authorList>
            <person name="Nowell W R."/>
        </authorList>
    </citation>
    <scope>NUCLEOTIDE SEQUENCE</scope>
</reference>
<evidence type="ECO:0000259" key="2">
    <source>
        <dbReference type="PROSITE" id="PS50918"/>
    </source>
</evidence>
<evidence type="ECO:0000256" key="1">
    <source>
        <dbReference type="SAM" id="MobiDB-lite"/>
    </source>
</evidence>
<proteinExistence type="predicted"/>
<feature type="non-terminal residue" evidence="3">
    <location>
        <position position="1"/>
    </location>
</feature>
<dbReference type="InterPro" id="IPR004170">
    <property type="entry name" value="WWE_dom"/>
</dbReference>
<sequence>TNPIANRELITNPTSIENLNQEKSLPVIESLSKESVDRFTDSIMLKILDILPDTVYKMCELVVTTMHRNGIQWRDHFLEIIANDIKTSYLNLIELLDKNLLSQQDEELILLFLNDHHNSVLFSRTLLMSLLFEEMPFPCARIAEKFSLINYFCILIHRTTDYLKKCNEKKTPTWLAPAFIFIDLYEKVSLASKRRAIINQNYRDYNRVWQWFDERAVRWNNYPATQNKQIDDAYANGEPSCKIVIQRRNYIIQFNTMLQTNEDTHNKRPIMLTFSKPSTKTTNTDGSVPIPPTSSRTFSASHTSDDDDDDDDDDDQQP</sequence>
<dbReference type="SMART" id="SM00678">
    <property type="entry name" value="WWE"/>
    <property type="match status" value="1"/>
</dbReference>
<evidence type="ECO:0000313" key="6">
    <source>
        <dbReference type="Proteomes" id="UP000681967"/>
    </source>
</evidence>
<feature type="region of interest" description="Disordered" evidence="1">
    <location>
        <begin position="274"/>
        <end position="318"/>
    </location>
</feature>
<feature type="compositionally biased region" description="Polar residues" evidence="1">
    <location>
        <begin position="293"/>
        <end position="302"/>
    </location>
</feature>
<comment type="caution">
    <text evidence="3">The sequence shown here is derived from an EMBL/GenBank/DDBJ whole genome shotgun (WGS) entry which is preliminary data.</text>
</comment>
<evidence type="ECO:0000313" key="4">
    <source>
        <dbReference type="EMBL" id="CAF5194811.1"/>
    </source>
</evidence>
<protein>
    <recommendedName>
        <fullName evidence="2">WWE domain-containing protein</fullName>
    </recommendedName>
</protein>
<dbReference type="Proteomes" id="UP000681967">
    <property type="component" value="Unassembled WGS sequence"/>
</dbReference>
<organism evidence="3 6">
    <name type="scientific">Rotaria magnacalcarata</name>
    <dbReference type="NCBI Taxonomy" id="392030"/>
    <lineage>
        <taxon>Eukaryota</taxon>
        <taxon>Metazoa</taxon>
        <taxon>Spiralia</taxon>
        <taxon>Gnathifera</taxon>
        <taxon>Rotifera</taxon>
        <taxon>Eurotatoria</taxon>
        <taxon>Bdelloidea</taxon>
        <taxon>Philodinida</taxon>
        <taxon>Philodinidae</taxon>
        <taxon>Rotaria</taxon>
    </lineage>
</organism>
<dbReference type="EMBL" id="CAJOBJ010342170">
    <property type="protein sequence ID" value="CAF5196359.1"/>
    <property type="molecule type" value="Genomic_DNA"/>
</dbReference>